<evidence type="ECO:0000313" key="8">
    <source>
        <dbReference type="EMBL" id="KAE9615035.1"/>
    </source>
</evidence>
<dbReference type="Proteomes" id="UP000447434">
    <property type="component" value="Chromosome 4"/>
</dbReference>
<dbReference type="PROSITE" id="PS00028">
    <property type="entry name" value="ZINC_FINGER_C2H2_1"/>
    <property type="match status" value="1"/>
</dbReference>
<keyword evidence="6" id="KW-0804">Transcription</keyword>
<dbReference type="PANTHER" id="PTHR45801:SF119">
    <property type="entry name" value="ZINC FINGER PROTEIN 10-LIKE"/>
    <property type="match status" value="1"/>
</dbReference>
<sequence>MMEESDYLMWMKRKQFLKSHLHADGDGSRNNYYYSSWEEERAFAEDAGRVLGGSMWPPRSYSCTFCKREFRSAQALGGHMNVHRRDRAKLKQNLSPNNDQTLLQLDHHKNDCKSLCTPFFSQISSSQKLDCCLNPNSRLATTVTTTTISPSGLSDIPKGEHCGQHILSPYSPSTIIGSPYSEHEGVVDTIEDKFKGLVCNNYVETSLSVGLSSSIFPQKSSPIIPCGDKTIVSCKRLKTKNSSLPVKLLKPCSNDRGLDFQSAEDIDLELRLGK</sequence>
<dbReference type="InterPro" id="IPR036236">
    <property type="entry name" value="Znf_C2H2_sf"/>
</dbReference>
<protein>
    <submittedName>
        <fullName evidence="8">Putative transcription factor C2H2 family</fullName>
    </submittedName>
</protein>
<reference evidence="9" key="1">
    <citation type="journal article" date="2020" name="Nat. Commun.">
        <title>Genome sequence of the cluster root forming white lupin.</title>
        <authorList>
            <person name="Hufnagel B."/>
            <person name="Marques A."/>
            <person name="Soriano A."/>
            <person name="Marques L."/>
            <person name="Divol F."/>
            <person name="Doumas P."/>
            <person name="Sallet E."/>
            <person name="Mancinotti D."/>
            <person name="Carrere S."/>
            <person name="Marande W."/>
            <person name="Arribat S."/>
            <person name="Keller J."/>
            <person name="Huneau C."/>
            <person name="Blein T."/>
            <person name="Aime D."/>
            <person name="Laguerre M."/>
            <person name="Taylor J."/>
            <person name="Schubert V."/>
            <person name="Nelson M."/>
            <person name="Geu-Flores F."/>
            <person name="Crespi M."/>
            <person name="Gallardo-Guerrero K."/>
            <person name="Delaux P.-M."/>
            <person name="Salse J."/>
            <person name="Berges H."/>
            <person name="Guyot R."/>
            <person name="Gouzy J."/>
            <person name="Peret B."/>
        </authorList>
    </citation>
    <scope>NUCLEOTIDE SEQUENCE [LARGE SCALE GENOMIC DNA]</scope>
    <source>
        <strain evidence="9">cv. Amiga</strain>
    </source>
</reference>
<evidence type="ECO:0000256" key="5">
    <source>
        <dbReference type="ARBA" id="ARBA00023015"/>
    </source>
</evidence>
<evidence type="ECO:0000256" key="7">
    <source>
        <dbReference type="ARBA" id="ARBA00023242"/>
    </source>
</evidence>
<gene>
    <name evidence="8" type="ORF">Lalb_Chr04g0251031</name>
</gene>
<keyword evidence="7" id="KW-0539">Nucleus</keyword>
<comment type="subcellular location">
    <subcellularLocation>
        <location evidence="1">Nucleus</location>
    </subcellularLocation>
</comment>
<evidence type="ECO:0000256" key="3">
    <source>
        <dbReference type="ARBA" id="ARBA00022771"/>
    </source>
</evidence>
<evidence type="ECO:0000256" key="2">
    <source>
        <dbReference type="ARBA" id="ARBA00022723"/>
    </source>
</evidence>
<dbReference type="GO" id="GO:0008270">
    <property type="term" value="F:zinc ion binding"/>
    <property type="evidence" value="ECO:0007669"/>
    <property type="project" value="UniProtKB-KW"/>
</dbReference>
<evidence type="ECO:0000256" key="4">
    <source>
        <dbReference type="ARBA" id="ARBA00022833"/>
    </source>
</evidence>
<dbReference type="Gene3D" id="3.30.160.60">
    <property type="entry name" value="Classic Zinc Finger"/>
    <property type="match status" value="1"/>
</dbReference>
<proteinExistence type="predicted"/>
<dbReference type="AlphaFoldDB" id="A0A6A4QKJ8"/>
<evidence type="ECO:0000313" key="9">
    <source>
        <dbReference type="Proteomes" id="UP000447434"/>
    </source>
</evidence>
<organism evidence="8 9">
    <name type="scientific">Lupinus albus</name>
    <name type="common">White lupine</name>
    <name type="synonym">Lupinus termis</name>
    <dbReference type="NCBI Taxonomy" id="3870"/>
    <lineage>
        <taxon>Eukaryota</taxon>
        <taxon>Viridiplantae</taxon>
        <taxon>Streptophyta</taxon>
        <taxon>Embryophyta</taxon>
        <taxon>Tracheophyta</taxon>
        <taxon>Spermatophyta</taxon>
        <taxon>Magnoliopsida</taxon>
        <taxon>eudicotyledons</taxon>
        <taxon>Gunneridae</taxon>
        <taxon>Pentapetalae</taxon>
        <taxon>rosids</taxon>
        <taxon>fabids</taxon>
        <taxon>Fabales</taxon>
        <taxon>Fabaceae</taxon>
        <taxon>Papilionoideae</taxon>
        <taxon>50 kb inversion clade</taxon>
        <taxon>genistoids sensu lato</taxon>
        <taxon>core genistoids</taxon>
        <taxon>Genisteae</taxon>
        <taxon>Lupinus</taxon>
    </lineage>
</organism>
<dbReference type="Pfam" id="PF13912">
    <property type="entry name" value="zf-C2H2_6"/>
    <property type="match status" value="1"/>
</dbReference>
<keyword evidence="4" id="KW-0862">Zinc</keyword>
<dbReference type="SUPFAM" id="SSF57667">
    <property type="entry name" value="beta-beta-alpha zinc fingers"/>
    <property type="match status" value="1"/>
</dbReference>
<keyword evidence="9" id="KW-1185">Reference proteome</keyword>
<keyword evidence="5" id="KW-0805">Transcription regulation</keyword>
<dbReference type="SMART" id="SM00355">
    <property type="entry name" value="ZnF_C2H2"/>
    <property type="match status" value="1"/>
</dbReference>
<evidence type="ECO:0000256" key="1">
    <source>
        <dbReference type="ARBA" id="ARBA00004123"/>
    </source>
</evidence>
<keyword evidence="2" id="KW-0479">Metal-binding</keyword>
<keyword evidence="3" id="KW-0863">Zinc-finger</keyword>
<dbReference type="GO" id="GO:0005634">
    <property type="term" value="C:nucleus"/>
    <property type="evidence" value="ECO:0007669"/>
    <property type="project" value="UniProtKB-SubCell"/>
</dbReference>
<evidence type="ECO:0000256" key="6">
    <source>
        <dbReference type="ARBA" id="ARBA00023163"/>
    </source>
</evidence>
<comment type="caution">
    <text evidence="8">The sequence shown here is derived from an EMBL/GenBank/DDBJ whole genome shotgun (WGS) entry which is preliminary data.</text>
</comment>
<dbReference type="PROSITE" id="PS50157">
    <property type="entry name" value="ZINC_FINGER_C2H2_2"/>
    <property type="match status" value="1"/>
</dbReference>
<dbReference type="InterPro" id="IPR013087">
    <property type="entry name" value="Znf_C2H2_type"/>
</dbReference>
<dbReference type="EMBL" id="WOCE01000004">
    <property type="protein sequence ID" value="KAE9615035.1"/>
    <property type="molecule type" value="Genomic_DNA"/>
</dbReference>
<dbReference type="OrthoDB" id="1708403at2759"/>
<accession>A0A6A4QKJ8</accession>
<dbReference type="PANTHER" id="PTHR45801">
    <property type="entry name" value="OS07G0101800 PROTEIN"/>
    <property type="match status" value="1"/>
</dbReference>
<name>A0A6A4QKJ8_LUPAL</name>
<dbReference type="InterPro" id="IPR052426">
    <property type="entry name" value="Plant_dev_regulator"/>
</dbReference>